<keyword evidence="2" id="KW-1185">Reference proteome</keyword>
<proteinExistence type="predicted"/>
<reference evidence="1" key="1">
    <citation type="journal article" date="2023" name="Plant J.">
        <title>Genome sequences and population genomics provide insights into the demographic history, inbreeding, and mutation load of two 'living fossil' tree species of Dipteronia.</title>
        <authorList>
            <person name="Feng Y."/>
            <person name="Comes H.P."/>
            <person name="Chen J."/>
            <person name="Zhu S."/>
            <person name="Lu R."/>
            <person name="Zhang X."/>
            <person name="Li P."/>
            <person name="Qiu J."/>
            <person name="Olsen K.M."/>
            <person name="Qiu Y."/>
        </authorList>
    </citation>
    <scope>NUCLEOTIDE SEQUENCE</scope>
    <source>
        <strain evidence="1">KIB01</strain>
    </source>
</reference>
<name>A0AAD9UB37_9ROSI</name>
<accession>A0AAD9UB37</accession>
<organism evidence="1 2">
    <name type="scientific">Dipteronia dyeriana</name>
    <dbReference type="NCBI Taxonomy" id="168575"/>
    <lineage>
        <taxon>Eukaryota</taxon>
        <taxon>Viridiplantae</taxon>
        <taxon>Streptophyta</taxon>
        <taxon>Embryophyta</taxon>
        <taxon>Tracheophyta</taxon>
        <taxon>Spermatophyta</taxon>
        <taxon>Magnoliopsida</taxon>
        <taxon>eudicotyledons</taxon>
        <taxon>Gunneridae</taxon>
        <taxon>Pentapetalae</taxon>
        <taxon>rosids</taxon>
        <taxon>malvids</taxon>
        <taxon>Sapindales</taxon>
        <taxon>Sapindaceae</taxon>
        <taxon>Hippocastanoideae</taxon>
        <taxon>Acereae</taxon>
        <taxon>Dipteronia</taxon>
    </lineage>
</organism>
<evidence type="ECO:0000313" key="2">
    <source>
        <dbReference type="Proteomes" id="UP001280121"/>
    </source>
</evidence>
<gene>
    <name evidence="1" type="ORF">Ddye_018465</name>
</gene>
<dbReference type="EMBL" id="JANJYI010000005">
    <property type="protein sequence ID" value="KAK2650976.1"/>
    <property type="molecule type" value="Genomic_DNA"/>
</dbReference>
<sequence length="184" mass="20420">MQLGMTGPSLPFCRHLRCLDTTAVANCNATTISFILASSELSFGLDSSQKVNKKALYPSKFNRKEQGNFILSKKNIYVGYLFKIYTSSSRVSLKALLSSTTTSASDKSNSENGVVVVEGEEMEFNRVNCLVWVLHESAGSFSLVVESLELTRSGTVLAMAWNGKDVHEWHNTLLTEYALMKLKY</sequence>
<dbReference type="AlphaFoldDB" id="A0AAD9UB37"/>
<evidence type="ECO:0000313" key="1">
    <source>
        <dbReference type="EMBL" id="KAK2650976.1"/>
    </source>
</evidence>
<protein>
    <submittedName>
        <fullName evidence="1">Uncharacterized protein</fullName>
    </submittedName>
</protein>
<dbReference type="Proteomes" id="UP001280121">
    <property type="component" value="Unassembled WGS sequence"/>
</dbReference>
<comment type="caution">
    <text evidence="1">The sequence shown here is derived from an EMBL/GenBank/DDBJ whole genome shotgun (WGS) entry which is preliminary data.</text>
</comment>